<organism evidence="1">
    <name type="scientific">Siphoviridae sp. ctgN495</name>
    <dbReference type="NCBI Taxonomy" id="2825608"/>
    <lineage>
        <taxon>Viruses</taxon>
        <taxon>Duplodnaviria</taxon>
        <taxon>Heunggongvirae</taxon>
        <taxon>Uroviricota</taxon>
        <taxon>Caudoviricetes</taxon>
    </lineage>
</organism>
<protein>
    <submittedName>
        <fullName evidence="1">Uncharacterized protein</fullName>
    </submittedName>
</protein>
<evidence type="ECO:0000313" key="1">
    <source>
        <dbReference type="EMBL" id="DAF92241.1"/>
    </source>
</evidence>
<name>A0A8S5UCP1_9CAUD</name>
<proteinExistence type="predicted"/>
<accession>A0A8S5UCP1</accession>
<dbReference type="EMBL" id="BK016063">
    <property type="protein sequence ID" value="DAF92241.1"/>
    <property type="molecule type" value="Genomic_DNA"/>
</dbReference>
<sequence length="358" mass="42346">MKILAKLYKYNANTSNKNTGDCVARSISLALGMDYDEVKRGLKKVGHEMNLPGWNYFRGFTRYIREQVGYNISWRKPVEVFNRTLTVEEFSQYLDIGTYLLLCGKVEGSTSHMVACIDGNYYDSWDSSNRIVSYFMVIDDEGQSISDGVDVNDISMRILDEVDKYIEKLNSKCAYFHLDCGGLKSSTDDYTRSFTVVNYIHKESLPEEVKPYSNRYRDRVSKTFYIKMNPHMSYDVNFQKNVERLRYQIREWNYANRKTIEDKLKEVQTSRTMNKEFRGDLQLLSKIPKEYQKYILRATDNGTSYYTDRYSVSFYALPNDPNYNDRDKWVTCYGDSIRELISNLKYYFIDFQRFGYDY</sequence>
<reference evidence="1" key="1">
    <citation type="journal article" date="2021" name="Proc. Natl. Acad. Sci. U.S.A.">
        <title>A Catalog of Tens of Thousands of Viruses from Human Metagenomes Reveals Hidden Associations with Chronic Diseases.</title>
        <authorList>
            <person name="Tisza M.J."/>
            <person name="Buck C.B."/>
        </authorList>
    </citation>
    <scope>NUCLEOTIDE SEQUENCE</scope>
    <source>
        <strain evidence="1">CtgN495</strain>
    </source>
</reference>